<comment type="caution">
    <text evidence="1">The sequence shown here is derived from an EMBL/GenBank/DDBJ whole genome shotgun (WGS) entry which is preliminary data.</text>
</comment>
<reference evidence="1 2" key="1">
    <citation type="submission" date="2023-07" db="EMBL/GenBank/DDBJ databases">
        <title>Protaetiibacter sp. nov WY-16 isolated from soil.</title>
        <authorList>
            <person name="Liu B."/>
            <person name="Wan Y."/>
        </authorList>
    </citation>
    <scope>NUCLEOTIDE SEQUENCE [LARGE SCALE GENOMIC DNA]</scope>
    <source>
        <strain evidence="1 2">WY-16</strain>
    </source>
</reference>
<proteinExistence type="predicted"/>
<accession>A0ABT9BKP9</accession>
<organism evidence="1 2">
    <name type="scientific">Antiquaquibacter soli</name>
    <dbReference type="NCBI Taxonomy" id="3064523"/>
    <lineage>
        <taxon>Bacteria</taxon>
        <taxon>Bacillati</taxon>
        <taxon>Actinomycetota</taxon>
        <taxon>Actinomycetes</taxon>
        <taxon>Micrococcales</taxon>
        <taxon>Microbacteriaceae</taxon>
        <taxon>Antiquaquibacter</taxon>
    </lineage>
</organism>
<dbReference type="EMBL" id="JAUQUB010000001">
    <property type="protein sequence ID" value="MDO7881585.1"/>
    <property type="molecule type" value="Genomic_DNA"/>
</dbReference>
<keyword evidence="2" id="KW-1185">Reference proteome</keyword>
<evidence type="ECO:0000313" key="1">
    <source>
        <dbReference type="EMBL" id="MDO7881585.1"/>
    </source>
</evidence>
<gene>
    <name evidence="1" type="ORF">Q5716_05015</name>
</gene>
<protein>
    <recommendedName>
        <fullName evidence="3">Ribosomally synthesized peptide with SipW-like signal peptide</fullName>
    </recommendedName>
</protein>
<sequence length="213" mass="21587">MAGNRRRTTGYRAQKVAAIAAFGIVLLSGAGVASLAAWTDTEWVQGGVGTDPGISTSVFRIQQNTTTGSTGWVDEPDSPGGVIAFVDASGLTPGDTAYGFVRLRTVDDSLAGTVTLNESALAGANSLYGALRYGAGIVASTAECSAAQFGAGDDGLVPFDTALSADVAPTFSIAADSSAERIVCFAVTLPAGSPSTLQGLTTTPEWYFEAESS</sequence>
<dbReference type="Proteomes" id="UP001241072">
    <property type="component" value="Unassembled WGS sequence"/>
</dbReference>
<evidence type="ECO:0000313" key="2">
    <source>
        <dbReference type="Proteomes" id="UP001241072"/>
    </source>
</evidence>
<name>A0ABT9BKP9_9MICO</name>
<evidence type="ECO:0008006" key="3">
    <source>
        <dbReference type="Google" id="ProtNLM"/>
    </source>
</evidence>
<dbReference type="RefSeq" id="WP_305001992.1">
    <property type="nucleotide sequence ID" value="NZ_JAUQUB010000001.1"/>
</dbReference>